<dbReference type="EMBL" id="CABVOU010000021">
    <property type="protein sequence ID" value="VVZ94638.1"/>
    <property type="molecule type" value="Genomic_DNA"/>
</dbReference>
<evidence type="ECO:0000313" key="2">
    <source>
        <dbReference type="Proteomes" id="UP000326725"/>
    </source>
</evidence>
<name>A0A5K1I396_9GAMM</name>
<proteinExistence type="predicted"/>
<gene>
    <name evidence="1" type="ORF">HALO32_00693</name>
</gene>
<evidence type="ECO:0000313" key="1">
    <source>
        <dbReference type="EMBL" id="VVZ94638.1"/>
    </source>
</evidence>
<keyword evidence="2" id="KW-1185">Reference proteome</keyword>
<accession>A0A5K1I396</accession>
<dbReference type="AlphaFoldDB" id="A0A5K1I396"/>
<reference evidence="1 2" key="1">
    <citation type="submission" date="2019-09" db="EMBL/GenBank/DDBJ databases">
        <authorList>
            <person name="Criscuolo A."/>
        </authorList>
    </citation>
    <scope>NUCLEOTIDE SEQUENCE [LARGE SCALE GENOMIC DNA]</scope>
    <source>
        <strain evidence="2">3(2)</strain>
    </source>
</reference>
<organism evidence="1 2">
    <name type="scientific">Halomonas lysinitropha</name>
    <dbReference type="NCBI Taxonomy" id="2607506"/>
    <lineage>
        <taxon>Bacteria</taxon>
        <taxon>Pseudomonadati</taxon>
        <taxon>Pseudomonadota</taxon>
        <taxon>Gammaproteobacteria</taxon>
        <taxon>Oceanospirillales</taxon>
        <taxon>Halomonadaceae</taxon>
        <taxon>Halomonas</taxon>
    </lineage>
</organism>
<evidence type="ECO:0008006" key="3">
    <source>
        <dbReference type="Google" id="ProtNLM"/>
    </source>
</evidence>
<dbReference type="RefSeq" id="WP_151442414.1">
    <property type="nucleotide sequence ID" value="NZ_CABVOU010000021.1"/>
</dbReference>
<protein>
    <recommendedName>
        <fullName evidence="3">Toprim domain-containing protein</fullName>
    </recommendedName>
</protein>
<sequence>MTGKTAASGSSTNHFVAMPSSVELLAMAWQDVVACAAEVGIDAEALRGCLPAPGCLLKGREVPVIDKAYRHSCSVLLHINRLPGGDEWPFLRFSTFKHGGVVRDFNGFRWWRGHLAGGSGAVGVSPLVMRDPGYAVEQRRREDAERQVRFRRWSDHWERALPMMAHHPWLDRRLAGQANEALLARIDLRVKSNFRGGTVMAALQHAKNGLVGYQLLHLDSRDAFRGDLKRLCLPHEGASVGSYVTIRAQGGRQAARQLPTAICEGLVTGLSLALVWPGEIRVALHAGNLASVRQSLQGPVVFFHDQDVWKPRAGNVGMDKARAAMQPGDRLCGPVFAAGSLEHRPTDFNDLLCLEGRETLHRQVVATLSGITGAGGVADLAACL</sequence>
<dbReference type="Proteomes" id="UP000326725">
    <property type="component" value="Unassembled WGS sequence"/>
</dbReference>